<feature type="transmembrane region" description="Helical" evidence="7">
    <location>
        <begin position="38"/>
        <end position="61"/>
    </location>
</feature>
<gene>
    <name evidence="8" type="primary">yjeM_5</name>
    <name evidence="8" type="ORF">ERS852473_01668</name>
</gene>
<dbReference type="PANTHER" id="PTHR42770">
    <property type="entry name" value="AMINO ACID TRANSPORTER-RELATED"/>
    <property type="match status" value="1"/>
</dbReference>
<feature type="transmembrane region" description="Helical" evidence="7">
    <location>
        <begin position="246"/>
        <end position="267"/>
    </location>
</feature>
<evidence type="ECO:0000256" key="6">
    <source>
        <dbReference type="ARBA" id="ARBA00023136"/>
    </source>
</evidence>
<feature type="transmembrane region" description="Helical" evidence="7">
    <location>
        <begin position="205"/>
        <end position="225"/>
    </location>
</feature>
<feature type="transmembrane region" description="Helical" evidence="7">
    <location>
        <begin position="466"/>
        <end position="487"/>
    </location>
</feature>
<comment type="subcellular location">
    <subcellularLocation>
        <location evidence="1">Cell membrane</location>
        <topology evidence="1">Multi-pass membrane protein</topology>
    </subcellularLocation>
</comment>
<dbReference type="Pfam" id="PF13520">
    <property type="entry name" value="AA_permease_2"/>
    <property type="match status" value="1"/>
</dbReference>
<keyword evidence="3" id="KW-1003">Cell membrane</keyword>
<evidence type="ECO:0000256" key="1">
    <source>
        <dbReference type="ARBA" id="ARBA00004651"/>
    </source>
</evidence>
<evidence type="ECO:0000256" key="5">
    <source>
        <dbReference type="ARBA" id="ARBA00022989"/>
    </source>
</evidence>
<evidence type="ECO:0000256" key="4">
    <source>
        <dbReference type="ARBA" id="ARBA00022692"/>
    </source>
</evidence>
<feature type="transmembrane region" description="Helical" evidence="7">
    <location>
        <begin position="82"/>
        <end position="107"/>
    </location>
</feature>
<reference evidence="8 9" key="1">
    <citation type="submission" date="2015-09" db="EMBL/GenBank/DDBJ databases">
        <authorList>
            <consortium name="Pathogen Informatics"/>
            <person name="Wu L."/>
            <person name="Ma J."/>
        </authorList>
    </citation>
    <scope>NUCLEOTIDE SEQUENCE [LARGE SCALE GENOMIC DNA]</scope>
    <source>
        <strain evidence="8 9">2789STDY5834858</strain>
    </source>
</reference>
<dbReference type="EMBL" id="CYZR01000005">
    <property type="protein sequence ID" value="CUO01451.1"/>
    <property type="molecule type" value="Genomic_DNA"/>
</dbReference>
<dbReference type="InterPro" id="IPR050367">
    <property type="entry name" value="APC_superfamily"/>
</dbReference>
<proteinExistence type="predicted"/>
<evidence type="ECO:0000256" key="3">
    <source>
        <dbReference type="ARBA" id="ARBA00022475"/>
    </source>
</evidence>
<keyword evidence="2" id="KW-0813">Transport</keyword>
<feature type="transmembrane region" description="Helical" evidence="7">
    <location>
        <begin position="395"/>
        <end position="417"/>
    </location>
</feature>
<feature type="transmembrane region" description="Helical" evidence="7">
    <location>
        <begin position="366"/>
        <end position="383"/>
    </location>
</feature>
<dbReference type="Proteomes" id="UP000095488">
    <property type="component" value="Unassembled WGS sequence"/>
</dbReference>
<name>A0ABP2AR92_SARVE</name>
<keyword evidence="5 7" id="KW-1133">Transmembrane helix</keyword>
<comment type="caution">
    <text evidence="8">The sequence shown here is derived from an EMBL/GenBank/DDBJ whole genome shotgun (WGS) entry which is preliminary data.</text>
</comment>
<keyword evidence="6 7" id="KW-0472">Membrane</keyword>
<evidence type="ECO:0000256" key="2">
    <source>
        <dbReference type="ARBA" id="ARBA00022448"/>
    </source>
</evidence>
<dbReference type="PANTHER" id="PTHR42770:SF15">
    <property type="entry name" value="GLUTAMATE_GAMMA-AMINOBUTYRATE ANTIPORTER-RELATED"/>
    <property type="match status" value="1"/>
</dbReference>
<evidence type="ECO:0000313" key="9">
    <source>
        <dbReference type="Proteomes" id="UP000095488"/>
    </source>
</evidence>
<dbReference type="RefSeq" id="WP_055259419.1">
    <property type="nucleotide sequence ID" value="NZ_CABIXL010000005.1"/>
</dbReference>
<keyword evidence="4 7" id="KW-0812">Transmembrane</keyword>
<feature type="transmembrane region" description="Helical" evidence="7">
    <location>
        <begin position="159"/>
        <end position="185"/>
    </location>
</feature>
<sequence length="507" mass="56053">MNKTKKIGMYTLVLMIFTSVFGFTNIPRSFYLMGYGAIPWYIISGILFFIPYAFMMTEFGAAFKDEKGGIYSWMEKSVGSKFAFLGTFMWYTSNIIWMVSVASSIWVPASNFLFGSDKTQEWELLGLSGSKLLGILGIILIITITYISTKGLKNISKIASIGGIFVTIANILLLVGGIIVLVGNGFTPAEPINFHAFVSSPNKNYTSIIGMASFMVFALFSYGGLEVVSGLVDEAENPIKNFPKAIKLSAIIISVGYCIAILFVGFFTNWNSILTVGNVNMANVAYIVLNNLGTQIGNVLGFSQGNAVILGNFFARFIGLSMLLALTGAFFTVIYSPIKQLIEGTPNKIWPKSWTKINKNNMPTNAMWIQCAVVVIIIALSAFGGKSASKFLDYLILMGNVSMTIPYMFLSIAFIYFKKKEYINKPIKIFKSYKSGAIWGIIVTFIIGFANIFTIIQPIIEENDYFSTVLQVAGPILFVIIGLILYARYKKKNKLNNKEDDSLLSKI</sequence>
<evidence type="ECO:0000313" key="8">
    <source>
        <dbReference type="EMBL" id="CUO01451.1"/>
    </source>
</evidence>
<protein>
    <submittedName>
        <fullName evidence="8">Inner membrane transporter yjeM</fullName>
    </submittedName>
</protein>
<feature type="transmembrane region" description="Helical" evidence="7">
    <location>
        <begin position="127"/>
        <end position="147"/>
    </location>
</feature>
<feature type="transmembrane region" description="Helical" evidence="7">
    <location>
        <begin position="7"/>
        <end position="26"/>
    </location>
</feature>
<dbReference type="NCBIfam" id="NF011775">
    <property type="entry name" value="PRK15238.1"/>
    <property type="match status" value="1"/>
</dbReference>
<dbReference type="PIRSF" id="PIRSF006060">
    <property type="entry name" value="AA_transporter"/>
    <property type="match status" value="1"/>
</dbReference>
<organism evidence="8 9">
    <name type="scientific">Sarcina ventriculi</name>
    <name type="common">Clostridium ventriculi</name>
    <dbReference type="NCBI Taxonomy" id="1267"/>
    <lineage>
        <taxon>Bacteria</taxon>
        <taxon>Bacillati</taxon>
        <taxon>Bacillota</taxon>
        <taxon>Clostridia</taxon>
        <taxon>Eubacteriales</taxon>
        <taxon>Clostridiaceae</taxon>
        <taxon>Sarcina</taxon>
    </lineage>
</organism>
<feature type="transmembrane region" description="Helical" evidence="7">
    <location>
        <begin position="438"/>
        <end position="460"/>
    </location>
</feature>
<dbReference type="Gene3D" id="1.20.1740.10">
    <property type="entry name" value="Amino acid/polyamine transporter I"/>
    <property type="match status" value="1"/>
</dbReference>
<keyword evidence="9" id="KW-1185">Reference proteome</keyword>
<dbReference type="InterPro" id="IPR002293">
    <property type="entry name" value="AA/rel_permease1"/>
</dbReference>
<accession>A0ABP2AR92</accession>
<evidence type="ECO:0000256" key="7">
    <source>
        <dbReference type="SAM" id="Phobius"/>
    </source>
</evidence>
<feature type="transmembrane region" description="Helical" evidence="7">
    <location>
        <begin position="313"/>
        <end position="335"/>
    </location>
</feature>